<dbReference type="EMBL" id="KZ303551">
    <property type="protein sequence ID" value="PIA13024.1"/>
    <property type="molecule type" value="Genomic_DNA"/>
</dbReference>
<dbReference type="Gene3D" id="2.130.10.10">
    <property type="entry name" value="YVTN repeat-like/Quinoprotein amine dehydrogenase"/>
    <property type="match status" value="2"/>
</dbReference>
<dbReference type="SUPFAM" id="SSF50978">
    <property type="entry name" value="WD40 repeat-like"/>
    <property type="match status" value="1"/>
</dbReference>
<evidence type="ECO:0000313" key="5">
    <source>
        <dbReference type="EMBL" id="PIA13024.1"/>
    </source>
</evidence>
<dbReference type="GO" id="GO:0000445">
    <property type="term" value="C:THO complex part of transcription export complex"/>
    <property type="evidence" value="ECO:0007669"/>
    <property type="project" value="TreeGrafter"/>
</dbReference>
<dbReference type="STRING" id="763665.A0A2G5B1Z4"/>
<keyword evidence="1 4" id="KW-0853">WD repeat</keyword>
<proteinExistence type="inferred from homology"/>
<dbReference type="AlphaFoldDB" id="A0A2G5B1Z4"/>
<dbReference type="InterPro" id="IPR036322">
    <property type="entry name" value="WD40_repeat_dom_sf"/>
</dbReference>
<evidence type="ECO:0000256" key="3">
    <source>
        <dbReference type="ARBA" id="ARBA00046343"/>
    </source>
</evidence>
<keyword evidence="6" id="KW-1185">Reference proteome</keyword>
<dbReference type="PROSITE" id="PS50294">
    <property type="entry name" value="WD_REPEATS_REGION"/>
    <property type="match status" value="1"/>
</dbReference>
<dbReference type="InterPro" id="IPR001680">
    <property type="entry name" value="WD40_rpt"/>
</dbReference>
<dbReference type="GO" id="GO:0006406">
    <property type="term" value="P:mRNA export from nucleus"/>
    <property type="evidence" value="ECO:0007669"/>
    <property type="project" value="InterPro"/>
</dbReference>
<evidence type="ECO:0000256" key="1">
    <source>
        <dbReference type="ARBA" id="ARBA00022574"/>
    </source>
</evidence>
<gene>
    <name evidence="5" type="ORF">COEREDRAFT_17829</name>
</gene>
<accession>A0A2G5B1Z4</accession>
<dbReference type="OrthoDB" id="340259at2759"/>
<feature type="repeat" description="WD" evidence="4">
    <location>
        <begin position="187"/>
        <end position="221"/>
    </location>
</feature>
<dbReference type="PROSITE" id="PS50082">
    <property type="entry name" value="WD_REPEATS_2"/>
    <property type="match status" value="1"/>
</dbReference>
<reference evidence="5 6" key="1">
    <citation type="journal article" date="2015" name="Genome Biol. Evol.">
        <title>Phylogenomic analyses indicate that early fungi evolved digesting cell walls of algal ancestors of land plants.</title>
        <authorList>
            <person name="Chang Y."/>
            <person name="Wang S."/>
            <person name="Sekimoto S."/>
            <person name="Aerts A.L."/>
            <person name="Choi C."/>
            <person name="Clum A."/>
            <person name="LaButti K.M."/>
            <person name="Lindquist E.A."/>
            <person name="Yee Ngan C."/>
            <person name="Ohm R.A."/>
            <person name="Salamov A.A."/>
            <person name="Grigoriev I.V."/>
            <person name="Spatafora J.W."/>
            <person name="Berbee M.L."/>
        </authorList>
    </citation>
    <scope>NUCLEOTIDE SEQUENCE [LARGE SCALE GENOMIC DNA]</scope>
    <source>
        <strain evidence="5 6">NRRL 1564</strain>
    </source>
</reference>
<organism evidence="5 6">
    <name type="scientific">Coemansia reversa (strain ATCC 12441 / NRRL 1564)</name>
    <dbReference type="NCBI Taxonomy" id="763665"/>
    <lineage>
        <taxon>Eukaryota</taxon>
        <taxon>Fungi</taxon>
        <taxon>Fungi incertae sedis</taxon>
        <taxon>Zoopagomycota</taxon>
        <taxon>Kickxellomycotina</taxon>
        <taxon>Kickxellomycetes</taxon>
        <taxon>Kickxellales</taxon>
        <taxon>Kickxellaceae</taxon>
        <taxon>Coemansia</taxon>
    </lineage>
</organism>
<sequence>MEAQNPFQKHEANKMHWEQGSVFSLSWSSDGNLLTASGSREPVRSWRLGRGGHKEGEEHKGLGNDIERLAWCPATQNSHILAAASYDKVVHLWDQRAGSVNTSLNTGKSNVDISWSSSGKYLAVTSREEGLCIFDIAQPQSPVVSAEYDGIINSIRWSTDDQLIFIATHSGTVEVISWPSMDQLTMIPAHAVSCNCIGIDPRGKLLATGSADATMELWNMEDFSLFCTINDYESPLHFTDFSMDGRFVASASDDLEILIHETFSGKLVHRLKLDALTTALAWHPRNLAFAYGSSASVKSTVKSSVSIFL</sequence>
<dbReference type="InterPro" id="IPR015943">
    <property type="entry name" value="WD40/YVTN_repeat-like_dom_sf"/>
</dbReference>
<protein>
    <submittedName>
        <fullName evidence="5">WD40 repeat-like protein</fullName>
    </submittedName>
</protein>
<dbReference type="PROSITE" id="PS00678">
    <property type="entry name" value="WD_REPEATS_1"/>
    <property type="match status" value="1"/>
</dbReference>
<keyword evidence="2" id="KW-0677">Repeat</keyword>
<dbReference type="Pfam" id="PF00400">
    <property type="entry name" value="WD40"/>
    <property type="match status" value="3"/>
</dbReference>
<name>A0A2G5B1Z4_COERN</name>
<evidence type="ECO:0000313" key="6">
    <source>
        <dbReference type="Proteomes" id="UP000242474"/>
    </source>
</evidence>
<dbReference type="SMART" id="SM00320">
    <property type="entry name" value="WD40"/>
    <property type="match status" value="6"/>
</dbReference>
<dbReference type="InterPro" id="IPR040132">
    <property type="entry name" value="Tex1/THOC3"/>
</dbReference>
<evidence type="ECO:0000256" key="2">
    <source>
        <dbReference type="ARBA" id="ARBA00022737"/>
    </source>
</evidence>
<dbReference type="PANTHER" id="PTHR22839">
    <property type="entry name" value="THO COMPLEX SUBUNIT 3 THO3"/>
    <property type="match status" value="1"/>
</dbReference>
<dbReference type="Proteomes" id="UP000242474">
    <property type="component" value="Unassembled WGS sequence"/>
</dbReference>
<comment type="similarity">
    <text evidence="3">Belongs to the THOC3 family.</text>
</comment>
<dbReference type="PANTHER" id="PTHR22839:SF0">
    <property type="entry name" value="THO COMPLEX SUBUNIT 3"/>
    <property type="match status" value="1"/>
</dbReference>
<evidence type="ECO:0000256" key="4">
    <source>
        <dbReference type="PROSITE-ProRule" id="PRU00221"/>
    </source>
</evidence>
<dbReference type="InterPro" id="IPR019775">
    <property type="entry name" value="WD40_repeat_CS"/>
</dbReference>